<dbReference type="FunFam" id="3.80.10.10:FF:000542">
    <property type="entry name" value="Leucine-rich repeat protein kinase family protein"/>
    <property type="match status" value="1"/>
</dbReference>
<dbReference type="FunFam" id="3.80.10.10:FF:000363">
    <property type="entry name" value="Leucine-rich repeat family protein"/>
    <property type="match status" value="1"/>
</dbReference>
<feature type="binding site" evidence="16">
    <location>
        <position position="660"/>
    </location>
    <ligand>
        <name>ATP</name>
        <dbReference type="ChEBI" id="CHEBI:30616"/>
    </ligand>
</feature>
<dbReference type="Proteomes" id="UP001293593">
    <property type="component" value="Unassembled WGS sequence"/>
</dbReference>
<name>A0AAE1M7B4_9FABA</name>
<keyword evidence="12 18" id="KW-1133">Transmembrane helix</keyword>
<feature type="transmembrane region" description="Helical" evidence="18">
    <location>
        <begin position="557"/>
        <end position="583"/>
    </location>
</feature>
<evidence type="ECO:0000259" key="20">
    <source>
        <dbReference type="PROSITE" id="PS50011"/>
    </source>
</evidence>
<dbReference type="GO" id="GO:0016020">
    <property type="term" value="C:membrane"/>
    <property type="evidence" value="ECO:0007669"/>
    <property type="project" value="UniProtKB-SubCell"/>
</dbReference>
<dbReference type="PANTHER" id="PTHR45974">
    <property type="entry name" value="RECEPTOR-LIKE PROTEIN 55"/>
    <property type="match status" value="1"/>
</dbReference>
<keyword evidence="5" id="KW-0808">Transferase</keyword>
<dbReference type="EMBL" id="JAWXYG010000014">
    <property type="protein sequence ID" value="KAK4254514.1"/>
    <property type="molecule type" value="Genomic_DNA"/>
</dbReference>
<dbReference type="PROSITE" id="PS00107">
    <property type="entry name" value="PROTEIN_KINASE_ATP"/>
    <property type="match status" value="1"/>
</dbReference>
<evidence type="ECO:0000256" key="9">
    <source>
        <dbReference type="ARBA" id="ARBA00022741"/>
    </source>
</evidence>
<evidence type="ECO:0000256" key="19">
    <source>
        <dbReference type="SAM" id="SignalP"/>
    </source>
</evidence>
<keyword evidence="13 18" id="KW-0472">Membrane</keyword>
<evidence type="ECO:0000256" key="16">
    <source>
        <dbReference type="PROSITE-ProRule" id="PRU10141"/>
    </source>
</evidence>
<dbReference type="EC" id="2.7.11.1" evidence="2"/>
<keyword evidence="4" id="KW-0433">Leucine-rich repeat</keyword>
<evidence type="ECO:0000256" key="12">
    <source>
        <dbReference type="ARBA" id="ARBA00022989"/>
    </source>
</evidence>
<dbReference type="Pfam" id="PF23598">
    <property type="entry name" value="LRR_14"/>
    <property type="match status" value="1"/>
</dbReference>
<comment type="caution">
    <text evidence="21">The sequence shown here is derived from an EMBL/GenBank/DDBJ whole genome shotgun (WGS) entry which is preliminary data.</text>
</comment>
<keyword evidence="9 16" id="KW-0547">Nucleotide-binding</keyword>
<dbReference type="InterPro" id="IPR011009">
    <property type="entry name" value="Kinase-like_dom_sf"/>
</dbReference>
<evidence type="ECO:0000313" key="21">
    <source>
        <dbReference type="EMBL" id="KAK4254514.1"/>
    </source>
</evidence>
<accession>A0AAE1M7B4</accession>
<dbReference type="PROSITE" id="PS50011">
    <property type="entry name" value="PROTEIN_KINASE_DOM"/>
    <property type="match status" value="1"/>
</dbReference>
<evidence type="ECO:0000256" key="10">
    <source>
        <dbReference type="ARBA" id="ARBA00022777"/>
    </source>
</evidence>
<gene>
    <name evidence="21" type="ORF">QN277_009888</name>
</gene>
<dbReference type="InterPro" id="IPR000719">
    <property type="entry name" value="Prot_kinase_dom"/>
</dbReference>
<protein>
    <recommendedName>
        <fullName evidence="2">non-specific serine/threonine protein kinase</fullName>
        <ecNumber evidence="2">2.7.11.1</ecNumber>
    </recommendedName>
</protein>
<evidence type="ECO:0000256" key="17">
    <source>
        <dbReference type="SAM" id="MobiDB-lite"/>
    </source>
</evidence>
<evidence type="ECO:0000256" key="4">
    <source>
        <dbReference type="ARBA" id="ARBA00022614"/>
    </source>
</evidence>
<keyword evidence="10" id="KW-0418">Kinase</keyword>
<evidence type="ECO:0000256" key="7">
    <source>
        <dbReference type="ARBA" id="ARBA00022729"/>
    </source>
</evidence>
<feature type="domain" description="Protein kinase" evidence="20">
    <location>
        <begin position="628"/>
        <end position="901"/>
    </location>
</feature>
<dbReference type="Gene3D" id="3.80.10.10">
    <property type="entry name" value="Ribonuclease Inhibitor"/>
    <property type="match status" value="3"/>
</dbReference>
<evidence type="ECO:0000313" key="22">
    <source>
        <dbReference type="Proteomes" id="UP001293593"/>
    </source>
</evidence>
<dbReference type="GO" id="GO:0005524">
    <property type="term" value="F:ATP binding"/>
    <property type="evidence" value="ECO:0007669"/>
    <property type="project" value="UniProtKB-UniRule"/>
</dbReference>
<evidence type="ECO:0000256" key="11">
    <source>
        <dbReference type="ARBA" id="ARBA00022840"/>
    </source>
</evidence>
<sequence length="950" mass="104090">MMGGRTLVFLLLVCNYLLVAVAQTATEDLTTLRSLMDTWQNTPPNWVGSDPCNDWDGIKCTNSHVISISLASTGLAGQLSGDIGSLSELETLDLSNNKGLTGSLPQTIGNLKNLSTLMLVACSLNGPIPEEIGNLRELLFLSLNANKFVGQIPASIGNLSKLRWLDVSDNQLGGPIPVSSGSKLGLDMLYNAKHFHCGNNKLSGPIPPKLFSSKMSLIHVLFESNQLSGSIPSTLGLVQSLELVRLDSNGLSGPVPSNISNLVNVQQMYLSSNKLSGSLPNLAAMNFLSYMDISNNSFNLWDFPSWLSTMQSLTTLKMESTQLQGQISSSFFNLPNLQTVVLKRNELNGTLDIGSSYSSQLRLIDLQSNKIEDLDSNGGVPKVKIILKGNPICEENGMASENYCSNSQPSDILYKTPFNNCEPGACSVEQLPSPNCQCSYPFTGTLFFRAPSFSDLESNTHYTTLEESLVHFFQFHHLPVDSVSLSHPIKDSSQYLVLSLQVFPSSQDRFNRTGTSSIDFMLNNQIFTPPQGFGPFYFRADTYGHFGSVKISKSSNIGIIIGATVGGSILLVLLLLAGVYACFQKKRAERAIDHNNPFRRWSSESGVPQLKGAKQFSFEEIKKCTTNFSKANEIGTGGYGKVYKGTLPNGQLIAIKRALKESMQGAFEFKTEIELLSRVHHKNLASLVGFCFDKGEQMLVYEYVPNGSLKDTLSGRSGFKLDWIRRLKIALGTARGLAYLHEHANPPIIHRDVKSNNILLDERLNAKVADFGLSKSMVDTEKDHITTQVKGTMGYLDPEYYMSQQLTEKSDVYSFGVVLLELITARKPIERGKYIVKEIKSAVNKKKDLCGLYEFLDPTMDLGSTLIGLEQYVSLAMKCVEESGSDRPPMSNVVKEIENLLLLAGANPNAESASTSASYEDISKGSSRHPYSNDSLDAGAVLPNPKIEPM</sequence>
<keyword evidence="3" id="KW-0723">Serine/threonine-protein kinase</keyword>
<dbReference type="InterPro" id="IPR008271">
    <property type="entry name" value="Ser/Thr_kinase_AS"/>
</dbReference>
<evidence type="ECO:0000256" key="6">
    <source>
        <dbReference type="ARBA" id="ARBA00022692"/>
    </source>
</evidence>
<dbReference type="PANTHER" id="PTHR45974:SF266">
    <property type="entry name" value="LEUCINE-RICH REPEAT RECEPTOR PROTEIN KINASE HPCA1"/>
    <property type="match status" value="1"/>
</dbReference>
<dbReference type="SUPFAM" id="SSF52058">
    <property type="entry name" value="L domain-like"/>
    <property type="match status" value="1"/>
</dbReference>
<evidence type="ECO:0000256" key="1">
    <source>
        <dbReference type="ARBA" id="ARBA00004479"/>
    </source>
</evidence>
<keyword evidence="22" id="KW-1185">Reference proteome</keyword>
<dbReference type="InterPro" id="IPR055414">
    <property type="entry name" value="LRR_R13L4/SHOC2-like"/>
</dbReference>
<evidence type="ECO:0000256" key="13">
    <source>
        <dbReference type="ARBA" id="ARBA00023136"/>
    </source>
</evidence>
<dbReference type="GO" id="GO:0004674">
    <property type="term" value="F:protein serine/threonine kinase activity"/>
    <property type="evidence" value="ECO:0007669"/>
    <property type="project" value="UniProtKB-KW"/>
</dbReference>
<comment type="subcellular location">
    <subcellularLocation>
        <location evidence="1">Membrane</location>
        <topology evidence="1">Single-pass type I membrane protein</topology>
    </subcellularLocation>
</comment>
<dbReference type="SUPFAM" id="SSF56112">
    <property type="entry name" value="Protein kinase-like (PK-like)"/>
    <property type="match status" value="1"/>
</dbReference>
<proteinExistence type="predicted"/>
<feature type="signal peptide" evidence="19">
    <location>
        <begin position="1"/>
        <end position="22"/>
    </location>
</feature>
<dbReference type="FunFam" id="1.10.510.10:FF:000453">
    <property type="entry name" value="LRR receptor-like serine/threonine-protein kinase HSL2"/>
    <property type="match status" value="1"/>
</dbReference>
<feature type="chain" id="PRO_5041963851" description="non-specific serine/threonine protein kinase" evidence="19">
    <location>
        <begin position="23"/>
        <end position="950"/>
    </location>
</feature>
<dbReference type="SMART" id="SM00220">
    <property type="entry name" value="S_TKc"/>
    <property type="match status" value="1"/>
</dbReference>
<dbReference type="InterPro" id="IPR017441">
    <property type="entry name" value="Protein_kinase_ATP_BS"/>
</dbReference>
<reference evidence="21" key="1">
    <citation type="submission" date="2023-10" db="EMBL/GenBank/DDBJ databases">
        <title>Chromosome-level genome of the transformable northern wattle, Acacia crassicarpa.</title>
        <authorList>
            <person name="Massaro I."/>
            <person name="Sinha N.R."/>
            <person name="Poethig S."/>
            <person name="Leichty A.R."/>
        </authorList>
    </citation>
    <scope>NUCLEOTIDE SEQUENCE</scope>
    <source>
        <strain evidence="21">Acra3RX</strain>
        <tissue evidence="21">Leaf</tissue>
    </source>
</reference>
<evidence type="ECO:0000256" key="14">
    <source>
        <dbReference type="ARBA" id="ARBA00023170"/>
    </source>
</evidence>
<evidence type="ECO:0000256" key="5">
    <source>
        <dbReference type="ARBA" id="ARBA00022679"/>
    </source>
</evidence>
<dbReference type="InterPro" id="IPR032675">
    <property type="entry name" value="LRR_dom_sf"/>
</dbReference>
<keyword evidence="14" id="KW-0675">Receptor</keyword>
<keyword evidence="8" id="KW-0677">Repeat</keyword>
<keyword evidence="15" id="KW-0325">Glycoprotein</keyword>
<keyword evidence="7 19" id="KW-0732">Signal</keyword>
<evidence type="ECO:0000256" key="15">
    <source>
        <dbReference type="ARBA" id="ARBA00023180"/>
    </source>
</evidence>
<dbReference type="AlphaFoldDB" id="A0AAE1M7B4"/>
<evidence type="ECO:0000256" key="2">
    <source>
        <dbReference type="ARBA" id="ARBA00012513"/>
    </source>
</evidence>
<keyword evidence="11 16" id="KW-0067">ATP-binding</keyword>
<dbReference type="InterPro" id="IPR001245">
    <property type="entry name" value="Ser-Thr/Tyr_kinase_cat_dom"/>
</dbReference>
<evidence type="ECO:0000256" key="8">
    <source>
        <dbReference type="ARBA" id="ARBA00022737"/>
    </source>
</evidence>
<dbReference type="Gene3D" id="1.10.510.10">
    <property type="entry name" value="Transferase(Phosphotransferase) domain 1"/>
    <property type="match status" value="1"/>
</dbReference>
<feature type="region of interest" description="Disordered" evidence="17">
    <location>
        <begin position="910"/>
        <end position="950"/>
    </location>
</feature>
<dbReference type="Gene3D" id="3.30.200.20">
    <property type="entry name" value="Phosphorylase Kinase, domain 1"/>
    <property type="match status" value="1"/>
</dbReference>
<dbReference type="FunFam" id="3.30.200.20:FF:000328">
    <property type="entry name" value="Leucine-rich repeat protein kinase family protein"/>
    <property type="match status" value="1"/>
</dbReference>
<evidence type="ECO:0000256" key="3">
    <source>
        <dbReference type="ARBA" id="ARBA00022527"/>
    </source>
</evidence>
<dbReference type="PROSITE" id="PS00108">
    <property type="entry name" value="PROTEIN_KINASE_ST"/>
    <property type="match status" value="1"/>
</dbReference>
<dbReference type="Pfam" id="PF07714">
    <property type="entry name" value="PK_Tyr_Ser-Thr"/>
    <property type="match status" value="1"/>
</dbReference>
<keyword evidence="6 18" id="KW-0812">Transmembrane</keyword>
<organism evidence="21 22">
    <name type="scientific">Acacia crassicarpa</name>
    <name type="common">northern wattle</name>
    <dbReference type="NCBI Taxonomy" id="499986"/>
    <lineage>
        <taxon>Eukaryota</taxon>
        <taxon>Viridiplantae</taxon>
        <taxon>Streptophyta</taxon>
        <taxon>Embryophyta</taxon>
        <taxon>Tracheophyta</taxon>
        <taxon>Spermatophyta</taxon>
        <taxon>Magnoliopsida</taxon>
        <taxon>eudicotyledons</taxon>
        <taxon>Gunneridae</taxon>
        <taxon>Pentapetalae</taxon>
        <taxon>rosids</taxon>
        <taxon>fabids</taxon>
        <taxon>Fabales</taxon>
        <taxon>Fabaceae</taxon>
        <taxon>Caesalpinioideae</taxon>
        <taxon>mimosoid clade</taxon>
        <taxon>Acacieae</taxon>
        <taxon>Acacia</taxon>
    </lineage>
</organism>
<dbReference type="CDD" id="cd14066">
    <property type="entry name" value="STKc_IRAK"/>
    <property type="match status" value="1"/>
</dbReference>
<evidence type="ECO:0000256" key="18">
    <source>
        <dbReference type="SAM" id="Phobius"/>
    </source>
</evidence>